<evidence type="ECO:0000313" key="2">
    <source>
        <dbReference type="WBParaSite" id="jg18043"/>
    </source>
</evidence>
<reference evidence="2" key="1">
    <citation type="submission" date="2022-11" db="UniProtKB">
        <authorList>
            <consortium name="WormBaseParasite"/>
        </authorList>
    </citation>
    <scope>IDENTIFICATION</scope>
</reference>
<proteinExistence type="predicted"/>
<evidence type="ECO:0000313" key="1">
    <source>
        <dbReference type="Proteomes" id="UP000887574"/>
    </source>
</evidence>
<dbReference type="AlphaFoldDB" id="A0A915DB36"/>
<dbReference type="WBParaSite" id="jg18043">
    <property type="protein sequence ID" value="jg18043"/>
    <property type="gene ID" value="jg18043"/>
</dbReference>
<accession>A0A915DB36</accession>
<organism evidence="1 2">
    <name type="scientific">Ditylenchus dipsaci</name>
    <dbReference type="NCBI Taxonomy" id="166011"/>
    <lineage>
        <taxon>Eukaryota</taxon>
        <taxon>Metazoa</taxon>
        <taxon>Ecdysozoa</taxon>
        <taxon>Nematoda</taxon>
        <taxon>Chromadorea</taxon>
        <taxon>Rhabditida</taxon>
        <taxon>Tylenchina</taxon>
        <taxon>Tylenchomorpha</taxon>
        <taxon>Sphaerularioidea</taxon>
        <taxon>Anguinidae</taxon>
        <taxon>Anguininae</taxon>
        <taxon>Ditylenchus</taxon>
    </lineage>
</organism>
<dbReference type="Proteomes" id="UP000887574">
    <property type="component" value="Unplaced"/>
</dbReference>
<protein>
    <submittedName>
        <fullName evidence="2">HEAT repeat-containing protein 1</fullName>
    </submittedName>
</protein>
<name>A0A915DB36_9BILA</name>
<keyword evidence="1" id="KW-1185">Reference proteome</keyword>
<sequence length="369" mass="41673">MCSNQTDDLSASSCRIGLDEVIISLFNHQQILQIISRLLLGDSTACTLLTNGCFSRSCSNTVPAQSPHSKSLSPLLMCVQKEWTEKQECPSPVLGALTVCLQASSKVAEQFDQRPALKFLLQKLCQWQESVNLYKVVVACHSIKLSAIFYQMEKAENNTFYLDFLHNSLIGLLCTLSGLETTATSTKLAAFARETFAQPIKFSLVEKKELVEFTKEENDEQIKKGQEKSSKSFTIVQAKQCLETFHKQKRAETLPSLSSVRTNPFVSEISMLVNDQDIPPSPETNQRLRLAQLQDIDIRILAYSEIVALFFERLISETDDAAFQIFTPKIFPLLRQFLDVTGNVRARRVISQYLARLQNLFPVFNQIQN</sequence>